<keyword evidence="2 5" id="KW-0645">Protease</keyword>
<feature type="active site" description="Charge relay system" evidence="5">
    <location>
        <position position="46"/>
    </location>
</feature>
<keyword evidence="4 5" id="KW-0720">Serine protease</keyword>
<organism evidence="7 8">
    <name type="scientific">Pontibacterium sinense</name>
    <dbReference type="NCBI Taxonomy" id="2781979"/>
    <lineage>
        <taxon>Bacteria</taxon>
        <taxon>Pseudomonadati</taxon>
        <taxon>Pseudomonadota</taxon>
        <taxon>Gammaproteobacteria</taxon>
        <taxon>Oceanospirillales</taxon>
        <taxon>Oceanospirillaceae</taxon>
        <taxon>Pontibacterium</taxon>
    </lineage>
</organism>
<evidence type="ECO:0000313" key="7">
    <source>
        <dbReference type="EMBL" id="MBE9399352.1"/>
    </source>
</evidence>
<evidence type="ECO:0000256" key="4">
    <source>
        <dbReference type="ARBA" id="ARBA00022825"/>
    </source>
</evidence>
<comment type="similarity">
    <text evidence="1 5">Belongs to the peptidase S8 family.</text>
</comment>
<accession>A0A8J7FFW3</accession>
<dbReference type="RefSeq" id="WP_193955049.1">
    <property type="nucleotide sequence ID" value="NZ_JADEYS010000026.1"/>
</dbReference>
<protein>
    <submittedName>
        <fullName evidence="7">Peptidase S8 and S53 subtilisin kexin sedolisin</fullName>
    </submittedName>
</protein>
<evidence type="ECO:0000259" key="6">
    <source>
        <dbReference type="Pfam" id="PF00082"/>
    </source>
</evidence>
<dbReference type="GO" id="GO:0006508">
    <property type="term" value="P:proteolysis"/>
    <property type="evidence" value="ECO:0007669"/>
    <property type="project" value="UniProtKB-KW"/>
</dbReference>
<feature type="domain" description="Peptidase S8/S53" evidence="6">
    <location>
        <begin position="4"/>
        <end position="126"/>
    </location>
</feature>
<dbReference type="InterPro" id="IPR050131">
    <property type="entry name" value="Peptidase_S8_subtilisin-like"/>
</dbReference>
<evidence type="ECO:0000256" key="3">
    <source>
        <dbReference type="ARBA" id="ARBA00022801"/>
    </source>
</evidence>
<dbReference type="InterPro" id="IPR036852">
    <property type="entry name" value="Peptidase_S8/S53_dom_sf"/>
</dbReference>
<dbReference type="PANTHER" id="PTHR43806">
    <property type="entry name" value="PEPTIDASE S8"/>
    <property type="match status" value="1"/>
</dbReference>
<sequence>MAAINVGVVDSGFLPRQTHYIQDSAAFIVQDDSLWQDQATEDQLAHGTKICDVIHRISPSSNILLAQVFRERFTTTALQVSAAIRWLTKQKVDVINLSLGLRTDRLQLREAVADAIAAGILICASSPAKGEPVYPSAYPGVLRTTGDARCTMDEWSMLNTQYADIGAHVRCLEGSISGASIGTAYVAGHIAKFMSDHPHAGRKELGHYLKNNASYFGAERRGPDEVWTDEGSHHA</sequence>
<feature type="active site" description="Charge relay system" evidence="5">
    <location>
        <position position="180"/>
    </location>
</feature>
<dbReference type="PROSITE" id="PS51892">
    <property type="entry name" value="SUBTILASE"/>
    <property type="match status" value="1"/>
</dbReference>
<evidence type="ECO:0000256" key="2">
    <source>
        <dbReference type="ARBA" id="ARBA00022670"/>
    </source>
</evidence>
<dbReference type="Pfam" id="PF00082">
    <property type="entry name" value="Peptidase_S8"/>
    <property type="match status" value="1"/>
</dbReference>
<dbReference type="EMBL" id="JADEYS010000026">
    <property type="protein sequence ID" value="MBE9399352.1"/>
    <property type="molecule type" value="Genomic_DNA"/>
</dbReference>
<reference evidence="7" key="1">
    <citation type="submission" date="2020-10" db="EMBL/GenBank/DDBJ databases">
        <title>Bacterium isolated from coastal waters sediment.</title>
        <authorList>
            <person name="Chen R.-J."/>
            <person name="Lu D.-C."/>
            <person name="Zhu K.-L."/>
            <person name="Du Z.-J."/>
        </authorList>
    </citation>
    <scope>NUCLEOTIDE SEQUENCE</scope>
    <source>
        <strain evidence="7">N1Y112</strain>
    </source>
</reference>
<gene>
    <name evidence="7" type="ORF">IOQ59_18985</name>
</gene>
<dbReference type="PANTHER" id="PTHR43806:SF11">
    <property type="entry name" value="CEREVISIN-RELATED"/>
    <property type="match status" value="1"/>
</dbReference>
<feature type="active site" description="Charge relay system" evidence="5">
    <location>
        <position position="10"/>
    </location>
</feature>
<dbReference type="GO" id="GO:0004252">
    <property type="term" value="F:serine-type endopeptidase activity"/>
    <property type="evidence" value="ECO:0007669"/>
    <property type="project" value="UniProtKB-UniRule"/>
</dbReference>
<keyword evidence="3 5" id="KW-0378">Hydrolase</keyword>
<comment type="caution">
    <text evidence="7">The sequence shown here is derived from an EMBL/GenBank/DDBJ whole genome shotgun (WGS) entry which is preliminary data.</text>
</comment>
<keyword evidence="8" id="KW-1185">Reference proteome</keyword>
<dbReference type="SUPFAM" id="SSF52743">
    <property type="entry name" value="Subtilisin-like"/>
    <property type="match status" value="1"/>
</dbReference>
<dbReference type="Proteomes" id="UP000640333">
    <property type="component" value="Unassembled WGS sequence"/>
</dbReference>
<evidence type="ECO:0000256" key="5">
    <source>
        <dbReference type="PROSITE-ProRule" id="PRU01240"/>
    </source>
</evidence>
<name>A0A8J7FFW3_9GAMM</name>
<dbReference type="AlphaFoldDB" id="A0A8J7FFW3"/>
<dbReference type="Gene3D" id="3.40.50.200">
    <property type="entry name" value="Peptidase S8/S53 domain"/>
    <property type="match status" value="1"/>
</dbReference>
<evidence type="ECO:0000313" key="8">
    <source>
        <dbReference type="Proteomes" id="UP000640333"/>
    </source>
</evidence>
<dbReference type="InterPro" id="IPR000209">
    <property type="entry name" value="Peptidase_S8/S53_dom"/>
</dbReference>
<evidence type="ECO:0000256" key="1">
    <source>
        <dbReference type="ARBA" id="ARBA00011073"/>
    </source>
</evidence>
<proteinExistence type="inferred from homology"/>